<dbReference type="Pfam" id="PF00400">
    <property type="entry name" value="WD40"/>
    <property type="match status" value="1"/>
</dbReference>
<accession>A0ABQ8EW91</accession>
<dbReference type="InterPro" id="IPR036322">
    <property type="entry name" value="WD40_repeat_dom_sf"/>
</dbReference>
<dbReference type="PANTHER" id="PTHR16220:SF0">
    <property type="entry name" value="WD REPEAT-CONTAINING PROTEIN WRAP73"/>
    <property type="match status" value="1"/>
</dbReference>
<evidence type="ECO:0000313" key="2">
    <source>
        <dbReference type="Proteomes" id="UP001648503"/>
    </source>
</evidence>
<dbReference type="EMBL" id="JAFCIX010000555">
    <property type="protein sequence ID" value="KAH6587694.1"/>
    <property type="molecule type" value="Genomic_DNA"/>
</dbReference>
<name>A0ABQ8EW91_9FUNG</name>
<evidence type="ECO:0000313" key="1">
    <source>
        <dbReference type="EMBL" id="KAH6587694.1"/>
    </source>
</evidence>
<gene>
    <name evidence="1" type="ORF">BASA50_011298</name>
</gene>
<proteinExistence type="predicted"/>
<dbReference type="InterPro" id="IPR015943">
    <property type="entry name" value="WD40/YVTN_repeat-like_dom_sf"/>
</dbReference>
<dbReference type="InterPro" id="IPR001680">
    <property type="entry name" value="WD40_rpt"/>
</dbReference>
<dbReference type="InterPro" id="IPR052778">
    <property type="entry name" value="Centrosome-WD_assoc"/>
</dbReference>
<sequence>MADFSEIFKQSGSHCSFSPDGDHLAVVLDHRLFVRHTETLQIVALFKCLDSIQAIGWSADSTLIYCASFRLGSIQVFSLTDDAWTAQIDEGLGGCVAVRWAPDGRHLLSFSDFSLRITVWSLCTKDAIYLQYPKFSDRGFSFRSDGKYFALTERIDCKDYISIYECCDWTMLKRWNTATNDLDGIAWSPDGRFIVAWEPNIEYTIYIYYPDGRLVHKYSAYDSGLGVKSVRWSPSGQFLAVGSYDQKCRLLNHYTWKPLVELEHPSHLQFRDITVHKEINVSEDKDLVVATWTPLDLAQPKLLYKVMQPPVTISQIKVDPDKPSPRMGVGIVEFSCSGHFLATRNDNMPTALWIWDLIDLHQVALIQQLTPIRSIKWNPRNPDRLAFCCGTGFIYVWQSDMGCESIEIPAVNFQVMSFEWNPDGRSVVLMDKDKFCIAFTIDE</sequence>
<comment type="caution">
    <text evidence="1">The sequence shown here is derived from an EMBL/GenBank/DDBJ whole genome shotgun (WGS) entry which is preliminary data.</text>
</comment>
<dbReference type="Gene3D" id="2.130.10.10">
    <property type="entry name" value="YVTN repeat-like/Quinoprotein amine dehydrogenase"/>
    <property type="match status" value="3"/>
</dbReference>
<organism evidence="1 2">
    <name type="scientific">Batrachochytrium salamandrivorans</name>
    <dbReference type="NCBI Taxonomy" id="1357716"/>
    <lineage>
        <taxon>Eukaryota</taxon>
        <taxon>Fungi</taxon>
        <taxon>Fungi incertae sedis</taxon>
        <taxon>Chytridiomycota</taxon>
        <taxon>Chytridiomycota incertae sedis</taxon>
        <taxon>Chytridiomycetes</taxon>
        <taxon>Rhizophydiales</taxon>
        <taxon>Rhizophydiales incertae sedis</taxon>
        <taxon>Batrachochytrium</taxon>
    </lineage>
</organism>
<dbReference type="SMART" id="SM00320">
    <property type="entry name" value="WD40"/>
    <property type="match status" value="4"/>
</dbReference>
<dbReference type="SUPFAM" id="SSF50978">
    <property type="entry name" value="WD40 repeat-like"/>
    <property type="match status" value="1"/>
</dbReference>
<evidence type="ECO:0008006" key="3">
    <source>
        <dbReference type="Google" id="ProtNLM"/>
    </source>
</evidence>
<keyword evidence="2" id="KW-1185">Reference proteome</keyword>
<dbReference type="PANTHER" id="PTHR16220">
    <property type="entry name" value="WD REPEAT PROTEIN 8-RELATED"/>
    <property type="match status" value="1"/>
</dbReference>
<reference evidence="1 2" key="1">
    <citation type="submission" date="2021-02" db="EMBL/GenBank/DDBJ databases">
        <title>Variation within the Batrachochytrium salamandrivorans European outbreak.</title>
        <authorList>
            <person name="Kelly M."/>
            <person name="Pasmans F."/>
            <person name="Shea T.P."/>
            <person name="Munoz J.F."/>
            <person name="Carranza S."/>
            <person name="Cuomo C.A."/>
            <person name="Martel A."/>
        </authorList>
    </citation>
    <scope>NUCLEOTIDE SEQUENCE [LARGE SCALE GENOMIC DNA]</scope>
    <source>
        <strain evidence="1 2">AMFP18/2</strain>
    </source>
</reference>
<protein>
    <recommendedName>
        <fullName evidence="3">Anaphase-promoting complex subunit 4 WD40 domain-containing protein</fullName>
    </recommendedName>
</protein>
<dbReference type="Proteomes" id="UP001648503">
    <property type="component" value="Unassembled WGS sequence"/>
</dbReference>